<keyword evidence="2" id="KW-1185">Reference proteome</keyword>
<dbReference type="Gramene" id="rna-AYBTSS11_LOCUS244">
    <property type="protein sequence ID" value="CAJ1786650.1"/>
    <property type="gene ID" value="gene-AYBTSS11_LOCUS244"/>
</dbReference>
<gene>
    <name evidence="1" type="ORF">AYBTSS11_LOCUS244</name>
</gene>
<organism evidence="1 2">
    <name type="scientific">Sphenostylis stenocarpa</name>
    <dbReference type="NCBI Taxonomy" id="92480"/>
    <lineage>
        <taxon>Eukaryota</taxon>
        <taxon>Viridiplantae</taxon>
        <taxon>Streptophyta</taxon>
        <taxon>Embryophyta</taxon>
        <taxon>Tracheophyta</taxon>
        <taxon>Spermatophyta</taxon>
        <taxon>Magnoliopsida</taxon>
        <taxon>eudicotyledons</taxon>
        <taxon>Gunneridae</taxon>
        <taxon>Pentapetalae</taxon>
        <taxon>rosids</taxon>
        <taxon>fabids</taxon>
        <taxon>Fabales</taxon>
        <taxon>Fabaceae</taxon>
        <taxon>Papilionoideae</taxon>
        <taxon>50 kb inversion clade</taxon>
        <taxon>NPAAA clade</taxon>
        <taxon>indigoferoid/millettioid clade</taxon>
        <taxon>Phaseoleae</taxon>
        <taxon>Sphenostylis</taxon>
    </lineage>
</organism>
<evidence type="ECO:0000313" key="1">
    <source>
        <dbReference type="EMBL" id="CAJ1786650.1"/>
    </source>
</evidence>
<sequence length="114" mass="13596">MSCFNPEKPTISMLPPTTLGYQKLRHDEARSRFRFKRVPLRRRLRLKVPSLRKLWRKRRRLVSSMRVSYAKVLKRFRDGQVHFGELFAGNYLFMHVNPTSLNSLQRDLSLPTIP</sequence>
<proteinExistence type="predicted"/>
<name>A0AA86RL37_9FABA</name>
<dbReference type="Proteomes" id="UP001189624">
    <property type="component" value="Chromosome 1"/>
</dbReference>
<reference evidence="1" key="1">
    <citation type="submission" date="2023-10" db="EMBL/GenBank/DDBJ databases">
        <authorList>
            <person name="Domelevo Entfellner J.-B."/>
        </authorList>
    </citation>
    <scope>NUCLEOTIDE SEQUENCE</scope>
</reference>
<dbReference type="PANTHER" id="PTHR36795:SF2">
    <property type="entry name" value="OS01G0938400 PROTEIN"/>
    <property type="match status" value="1"/>
</dbReference>
<protein>
    <submittedName>
        <fullName evidence="1">Uncharacterized protein</fullName>
    </submittedName>
</protein>
<dbReference type="EMBL" id="OY731398">
    <property type="protein sequence ID" value="CAJ1786650.1"/>
    <property type="molecule type" value="Genomic_DNA"/>
</dbReference>
<dbReference type="AlphaFoldDB" id="A0AA86RL37"/>
<dbReference type="PANTHER" id="PTHR36795">
    <property type="entry name" value="OS01G0938400 PROTEIN"/>
    <property type="match status" value="1"/>
</dbReference>
<accession>A0AA86RL37</accession>
<evidence type="ECO:0000313" key="2">
    <source>
        <dbReference type="Proteomes" id="UP001189624"/>
    </source>
</evidence>